<name>A0ABV7P7M1_9PSEU</name>
<dbReference type="Proteomes" id="UP001595645">
    <property type="component" value="Unassembled WGS sequence"/>
</dbReference>
<dbReference type="EMBL" id="JBHRWK010000059">
    <property type="protein sequence ID" value="MFC3454060.1"/>
    <property type="molecule type" value="Genomic_DNA"/>
</dbReference>
<evidence type="ECO:0000313" key="2">
    <source>
        <dbReference type="Proteomes" id="UP001595645"/>
    </source>
</evidence>
<organism evidence="1 2">
    <name type="scientific">Amycolatopsis speibonae</name>
    <dbReference type="NCBI Taxonomy" id="1450224"/>
    <lineage>
        <taxon>Bacteria</taxon>
        <taxon>Bacillati</taxon>
        <taxon>Actinomycetota</taxon>
        <taxon>Actinomycetes</taxon>
        <taxon>Pseudonocardiales</taxon>
        <taxon>Pseudonocardiaceae</taxon>
        <taxon>Amycolatopsis</taxon>
    </lineage>
</organism>
<evidence type="ECO:0000313" key="1">
    <source>
        <dbReference type="EMBL" id="MFC3454060.1"/>
    </source>
</evidence>
<gene>
    <name evidence="1" type="ORF">ACFOSH_31885</name>
</gene>
<dbReference type="RefSeq" id="WP_378243236.1">
    <property type="nucleotide sequence ID" value="NZ_JBHRWK010000059.1"/>
</dbReference>
<accession>A0ABV7P7M1</accession>
<keyword evidence="2" id="KW-1185">Reference proteome</keyword>
<reference evidence="2" key="1">
    <citation type="journal article" date="2019" name="Int. J. Syst. Evol. Microbiol.">
        <title>The Global Catalogue of Microorganisms (GCM) 10K type strain sequencing project: providing services to taxonomists for standard genome sequencing and annotation.</title>
        <authorList>
            <consortium name="The Broad Institute Genomics Platform"/>
            <consortium name="The Broad Institute Genome Sequencing Center for Infectious Disease"/>
            <person name="Wu L."/>
            <person name="Ma J."/>
        </authorList>
    </citation>
    <scope>NUCLEOTIDE SEQUENCE [LARGE SCALE GENOMIC DNA]</scope>
    <source>
        <strain evidence="2">CGMCC 4.7676</strain>
    </source>
</reference>
<protein>
    <submittedName>
        <fullName evidence="1">Uncharacterized protein</fullName>
    </submittedName>
</protein>
<comment type="caution">
    <text evidence="1">The sequence shown here is derived from an EMBL/GenBank/DDBJ whole genome shotgun (WGS) entry which is preliminary data.</text>
</comment>
<proteinExistence type="predicted"/>
<sequence length="113" mass="12609">MKDTVGRLREWANTQDAPERAAYELLADQGHWLCHEGFLKHCVREDFGTLWIDWSAVAEGLETSSFLWGSSGEMAVLRFALSLARDQLGLSSLDTGNRLLVVRALGYALGVQR</sequence>